<evidence type="ECO:0000313" key="1">
    <source>
        <dbReference type="EMBL" id="KAL1603369.1"/>
    </source>
</evidence>
<gene>
    <name evidence="1" type="ORF">SLS59_004466</name>
</gene>
<organism evidence="1 2">
    <name type="scientific">Nothophoma quercina</name>
    <dbReference type="NCBI Taxonomy" id="749835"/>
    <lineage>
        <taxon>Eukaryota</taxon>
        <taxon>Fungi</taxon>
        <taxon>Dikarya</taxon>
        <taxon>Ascomycota</taxon>
        <taxon>Pezizomycotina</taxon>
        <taxon>Dothideomycetes</taxon>
        <taxon>Pleosporomycetidae</taxon>
        <taxon>Pleosporales</taxon>
        <taxon>Pleosporineae</taxon>
        <taxon>Didymellaceae</taxon>
        <taxon>Nothophoma</taxon>
    </lineage>
</organism>
<dbReference type="Proteomes" id="UP001521222">
    <property type="component" value="Unassembled WGS sequence"/>
</dbReference>
<evidence type="ECO:0000313" key="2">
    <source>
        <dbReference type="Proteomes" id="UP001521222"/>
    </source>
</evidence>
<proteinExistence type="predicted"/>
<sequence length="73" mass="8049">PHIPSASQPKPLPRNLWSVTLKPHSIIARSGTMAETEEKQAVPTPEKVLRDLAKNASKAIPRFEEKEPITGVK</sequence>
<feature type="non-terminal residue" evidence="1">
    <location>
        <position position="1"/>
    </location>
</feature>
<protein>
    <submittedName>
        <fullName evidence="1">Uncharacterized protein</fullName>
    </submittedName>
</protein>
<keyword evidence="2" id="KW-1185">Reference proteome</keyword>
<dbReference type="EMBL" id="JAKIXB020000012">
    <property type="protein sequence ID" value="KAL1603369.1"/>
    <property type="molecule type" value="Genomic_DNA"/>
</dbReference>
<accession>A0ABR3RFZ4</accession>
<name>A0ABR3RFZ4_9PLEO</name>
<reference evidence="1 2" key="1">
    <citation type="submission" date="2024-02" db="EMBL/GenBank/DDBJ databases">
        <title>De novo assembly and annotation of 12 fungi associated with fruit tree decline syndrome in Ontario, Canada.</title>
        <authorList>
            <person name="Sulman M."/>
            <person name="Ellouze W."/>
            <person name="Ilyukhin E."/>
        </authorList>
    </citation>
    <scope>NUCLEOTIDE SEQUENCE [LARGE SCALE GENOMIC DNA]</scope>
    <source>
        <strain evidence="1 2">M97-236</strain>
    </source>
</reference>
<comment type="caution">
    <text evidence="1">The sequence shown here is derived from an EMBL/GenBank/DDBJ whole genome shotgun (WGS) entry which is preliminary data.</text>
</comment>